<accession>A0AAD5LMH5</accession>
<proteinExistence type="predicted"/>
<dbReference type="EMBL" id="WJBH02000001">
    <property type="protein sequence ID" value="KAI9564740.1"/>
    <property type="molecule type" value="Genomic_DNA"/>
</dbReference>
<evidence type="ECO:0000313" key="2">
    <source>
        <dbReference type="EMBL" id="KAI9564740.1"/>
    </source>
</evidence>
<organism evidence="2 3">
    <name type="scientific">Daphnia sinensis</name>
    <dbReference type="NCBI Taxonomy" id="1820382"/>
    <lineage>
        <taxon>Eukaryota</taxon>
        <taxon>Metazoa</taxon>
        <taxon>Ecdysozoa</taxon>
        <taxon>Arthropoda</taxon>
        <taxon>Crustacea</taxon>
        <taxon>Branchiopoda</taxon>
        <taxon>Diplostraca</taxon>
        <taxon>Cladocera</taxon>
        <taxon>Anomopoda</taxon>
        <taxon>Daphniidae</taxon>
        <taxon>Daphnia</taxon>
        <taxon>Daphnia similis group</taxon>
    </lineage>
</organism>
<dbReference type="Proteomes" id="UP000820818">
    <property type="component" value="Linkage Group LG1"/>
</dbReference>
<gene>
    <name evidence="2" type="ORF">GHT06_008481</name>
</gene>
<keyword evidence="3" id="KW-1185">Reference proteome</keyword>
<dbReference type="AlphaFoldDB" id="A0AAD5LMH5"/>
<evidence type="ECO:0000313" key="3">
    <source>
        <dbReference type="Proteomes" id="UP000820818"/>
    </source>
</evidence>
<comment type="caution">
    <text evidence="2">The sequence shown here is derived from an EMBL/GenBank/DDBJ whole genome shotgun (WGS) entry which is preliminary data.</text>
</comment>
<reference evidence="2 3" key="1">
    <citation type="submission" date="2022-05" db="EMBL/GenBank/DDBJ databases">
        <title>A multi-omics perspective on studying reproductive biology in Daphnia sinensis.</title>
        <authorList>
            <person name="Jia J."/>
        </authorList>
    </citation>
    <scope>NUCLEOTIDE SEQUENCE [LARGE SCALE GENOMIC DNA]</scope>
    <source>
        <strain evidence="2 3">WSL</strain>
    </source>
</reference>
<protein>
    <submittedName>
        <fullName evidence="2">Uncharacterized protein</fullName>
    </submittedName>
</protein>
<feature type="region of interest" description="Disordered" evidence="1">
    <location>
        <begin position="1"/>
        <end position="22"/>
    </location>
</feature>
<evidence type="ECO:0000256" key="1">
    <source>
        <dbReference type="SAM" id="MobiDB-lite"/>
    </source>
</evidence>
<sequence length="52" mass="5691">MSLQKAGEATDKMAEGSSLRTRVEVPKVNLVRCSKCRSFSRGRTPKGQTLPP</sequence>
<name>A0AAD5LMH5_9CRUS</name>